<sequence>MKEHEIRVRREENRVDSVKIVRSPSNAHEWVILFKDIEGKTFFLVSDDDHVCSYANLDATVEALDALGFARAEVLF</sequence>
<evidence type="ECO:0000313" key="1">
    <source>
        <dbReference type="EMBL" id="PPI83763.1"/>
    </source>
</evidence>
<dbReference type="Proteomes" id="UP000239917">
    <property type="component" value="Unassembled WGS sequence"/>
</dbReference>
<dbReference type="OrthoDB" id="6941664at2"/>
<name>A0A2S5Z8R6_9GAMM</name>
<accession>A0A2S5Z8R6</accession>
<proteinExistence type="predicted"/>
<dbReference type="RefSeq" id="WP_104322355.1">
    <property type="nucleotide sequence ID" value="NZ_PSSX01000011.1"/>
</dbReference>
<dbReference type="EMBL" id="PSSX01000011">
    <property type="protein sequence ID" value="PPI83763.1"/>
    <property type="molecule type" value="Genomic_DNA"/>
</dbReference>
<gene>
    <name evidence="1" type="ORF">KEHDKFFH_13205</name>
</gene>
<evidence type="ECO:0000313" key="2">
    <source>
        <dbReference type="Proteomes" id="UP000239917"/>
    </source>
</evidence>
<reference evidence="1 2" key="1">
    <citation type="submission" date="2018-01" db="EMBL/GenBank/DDBJ databases">
        <title>Complete genome sequences of the type strains of Marinobacter flavimaris and Marinobacter maroccanus.</title>
        <authorList>
            <person name="Palau M."/>
            <person name="Boujida N."/>
            <person name="Manresa A."/>
            <person name="Minana-Galbis D."/>
        </authorList>
    </citation>
    <scope>NUCLEOTIDE SEQUENCE [LARGE SCALE GENOMIC DNA]</scope>
    <source>
        <strain evidence="1 2">N4</strain>
    </source>
</reference>
<keyword evidence="2" id="KW-1185">Reference proteome</keyword>
<comment type="caution">
    <text evidence="1">The sequence shown here is derived from an EMBL/GenBank/DDBJ whole genome shotgun (WGS) entry which is preliminary data.</text>
</comment>
<organism evidence="1 2">
    <name type="scientific">Marinobacter maroccanus</name>
    <dbReference type="NCBI Taxonomy" id="2055143"/>
    <lineage>
        <taxon>Bacteria</taxon>
        <taxon>Pseudomonadati</taxon>
        <taxon>Pseudomonadota</taxon>
        <taxon>Gammaproteobacteria</taxon>
        <taxon>Pseudomonadales</taxon>
        <taxon>Marinobacteraceae</taxon>
        <taxon>Marinobacter</taxon>
    </lineage>
</organism>
<dbReference type="AlphaFoldDB" id="A0A2S5Z8R6"/>
<protein>
    <submittedName>
        <fullName evidence="1">Uncharacterized protein</fullName>
    </submittedName>
</protein>